<proteinExistence type="predicted"/>
<dbReference type="InterPro" id="IPR036047">
    <property type="entry name" value="F-box-like_dom_sf"/>
</dbReference>
<feature type="domain" description="F-box" evidence="1">
    <location>
        <begin position="25"/>
        <end position="71"/>
    </location>
</feature>
<evidence type="ECO:0000313" key="3">
    <source>
        <dbReference type="Proteomes" id="UP001454036"/>
    </source>
</evidence>
<reference evidence="2 3" key="1">
    <citation type="submission" date="2024-01" db="EMBL/GenBank/DDBJ databases">
        <title>The complete chloroplast genome sequence of Lithospermum erythrorhizon: insights into the phylogenetic relationship among Boraginaceae species and the maternal lineages of purple gromwells.</title>
        <authorList>
            <person name="Okada T."/>
            <person name="Watanabe K."/>
        </authorList>
    </citation>
    <scope>NUCLEOTIDE SEQUENCE [LARGE SCALE GENOMIC DNA]</scope>
</reference>
<comment type="caution">
    <text evidence="2">The sequence shown here is derived from an EMBL/GenBank/DDBJ whole genome shotgun (WGS) entry which is preliminary data.</text>
</comment>
<organism evidence="2 3">
    <name type="scientific">Lithospermum erythrorhizon</name>
    <name type="common">Purple gromwell</name>
    <name type="synonym">Lithospermum officinale var. erythrorhizon</name>
    <dbReference type="NCBI Taxonomy" id="34254"/>
    <lineage>
        <taxon>Eukaryota</taxon>
        <taxon>Viridiplantae</taxon>
        <taxon>Streptophyta</taxon>
        <taxon>Embryophyta</taxon>
        <taxon>Tracheophyta</taxon>
        <taxon>Spermatophyta</taxon>
        <taxon>Magnoliopsida</taxon>
        <taxon>eudicotyledons</taxon>
        <taxon>Gunneridae</taxon>
        <taxon>Pentapetalae</taxon>
        <taxon>asterids</taxon>
        <taxon>lamiids</taxon>
        <taxon>Boraginales</taxon>
        <taxon>Boraginaceae</taxon>
        <taxon>Boraginoideae</taxon>
        <taxon>Lithospermeae</taxon>
        <taxon>Lithospermum</taxon>
    </lineage>
</organism>
<dbReference type="Pfam" id="PF00646">
    <property type="entry name" value="F-box"/>
    <property type="match status" value="1"/>
</dbReference>
<dbReference type="CDD" id="cd22157">
    <property type="entry name" value="F-box_AtFBW1-like"/>
    <property type="match status" value="1"/>
</dbReference>
<dbReference type="EMBL" id="BAABME010014118">
    <property type="protein sequence ID" value="GAA0186863.1"/>
    <property type="molecule type" value="Genomic_DNA"/>
</dbReference>
<dbReference type="PANTHER" id="PTHR31672">
    <property type="entry name" value="BNACNNG10540D PROTEIN"/>
    <property type="match status" value="1"/>
</dbReference>
<gene>
    <name evidence="2" type="ORF">LIER_34151</name>
</gene>
<protein>
    <recommendedName>
        <fullName evidence="1">F-box domain-containing protein</fullName>
    </recommendedName>
</protein>
<dbReference type="Proteomes" id="UP001454036">
    <property type="component" value="Unassembled WGS sequence"/>
</dbReference>
<evidence type="ECO:0000313" key="2">
    <source>
        <dbReference type="EMBL" id="GAA0186863.1"/>
    </source>
</evidence>
<dbReference type="InterPro" id="IPR050796">
    <property type="entry name" value="SCF_F-box_component"/>
</dbReference>
<dbReference type="InterPro" id="IPR001810">
    <property type="entry name" value="F-box_dom"/>
</dbReference>
<dbReference type="Gene3D" id="1.20.1280.50">
    <property type="match status" value="1"/>
</dbReference>
<accession>A0AAV3S0K3</accession>
<dbReference type="PROSITE" id="PS50181">
    <property type="entry name" value="FBOX"/>
    <property type="match status" value="1"/>
</dbReference>
<keyword evidence="3" id="KW-1185">Reference proteome</keyword>
<dbReference type="SUPFAM" id="SSF81383">
    <property type="entry name" value="F-box domain"/>
    <property type="match status" value="1"/>
</dbReference>
<evidence type="ECO:0000259" key="1">
    <source>
        <dbReference type="PROSITE" id="PS50181"/>
    </source>
</evidence>
<dbReference type="PANTHER" id="PTHR31672:SF13">
    <property type="entry name" value="F-BOX PROTEIN CPR30-LIKE"/>
    <property type="match status" value="1"/>
</dbReference>
<dbReference type="AlphaFoldDB" id="A0AAV3S0K3"/>
<name>A0AAV3S0K3_LITER</name>
<dbReference type="SMART" id="SM00256">
    <property type="entry name" value="FBOX"/>
    <property type="match status" value="1"/>
</dbReference>
<sequence length="100" mass="11805">MMIAVILQSIEYVDCEKKHKIETQEIAAALLPDDLIAEILSWLAPKCVGRCKIVCKLWRAIIQSRHFIEQHMQRQDYIIVYSITLLETHVEHRRITDKFD</sequence>